<evidence type="ECO:0000256" key="3">
    <source>
        <dbReference type="ARBA" id="ARBA00005002"/>
    </source>
</evidence>
<evidence type="ECO:0000313" key="14">
    <source>
        <dbReference type="Proteomes" id="UP000002601"/>
    </source>
</evidence>
<reference evidence="13 14" key="1">
    <citation type="submission" date="2009-06" db="EMBL/GenBank/DDBJ databases">
        <title>Complete sequence of Desulfovibrio salexigens DSM 2638.</title>
        <authorList>
            <consortium name="US DOE Joint Genome Institute"/>
            <person name="Lucas S."/>
            <person name="Copeland A."/>
            <person name="Lapidus A."/>
            <person name="Glavina del Rio T."/>
            <person name="Tice H."/>
            <person name="Bruce D."/>
            <person name="Goodwin L."/>
            <person name="Pitluck S."/>
            <person name="Munk A.C."/>
            <person name="Brettin T."/>
            <person name="Detter J.C."/>
            <person name="Han C."/>
            <person name="Tapia R."/>
            <person name="Larimer F."/>
            <person name="Land M."/>
            <person name="Hauser L."/>
            <person name="Kyrpides N."/>
            <person name="Anderson I."/>
            <person name="Wall J.D."/>
            <person name="Arkin A.P."/>
            <person name="Dehal P."/>
            <person name="Chivian D."/>
            <person name="Giles B."/>
            <person name="Hazen T.C."/>
        </authorList>
    </citation>
    <scope>NUCLEOTIDE SEQUENCE [LARGE SCALE GENOMIC DNA]</scope>
    <source>
        <strain evidence="14">ATCC 14822 / DSM 2638 / NCIMB 8403 / VKM B-1763</strain>
    </source>
</reference>
<sequence length="308" mass="33434">MLQTTIQNTVRCKGIGLHSGKQVEIVLRPAVADTGILFSVHTGSGSSFITPNPNLVVATGLATTIGNGQDSVSTVEHLFAAVRGMGVDNIHVEVRGNELPIMDGSAGPFVYLLRQAGVRELSKPRKVLAVTKSINFEQDGKYVRAFPHDGFAVDYTIDFEHPQIGKQTLSLEITPDVFMDELAKARTFGFLKEVEYLHANGLALGGSLDNAVVLDDYGILNDGGLRFADEFVRHKMLDFIGDMAVLEAPLQGRFEVYASGHALNNAFLRYVHENAVDYLEERVLEPAAGKVEEKVFTPVTPEAVPAPA</sequence>
<evidence type="ECO:0000256" key="11">
    <source>
        <dbReference type="ARBA" id="ARBA00024535"/>
    </source>
</evidence>
<gene>
    <name evidence="12" type="primary">lpxC</name>
    <name evidence="13" type="ordered locus">Desal_2604</name>
</gene>
<organism evidence="13 14">
    <name type="scientific">Maridesulfovibrio salexigens (strain ATCC 14822 / DSM 2638 / NCIMB 8403 / VKM B-1763)</name>
    <name type="common">Desulfovibrio salexigens</name>
    <dbReference type="NCBI Taxonomy" id="526222"/>
    <lineage>
        <taxon>Bacteria</taxon>
        <taxon>Pseudomonadati</taxon>
        <taxon>Thermodesulfobacteriota</taxon>
        <taxon>Desulfovibrionia</taxon>
        <taxon>Desulfovibrionales</taxon>
        <taxon>Desulfovibrionaceae</taxon>
        <taxon>Maridesulfovibrio</taxon>
    </lineage>
</organism>
<feature type="binding site" evidence="12">
    <location>
        <position position="77"/>
    </location>
    <ligand>
        <name>Zn(2+)</name>
        <dbReference type="ChEBI" id="CHEBI:29105"/>
    </ligand>
</feature>
<dbReference type="GO" id="GO:0009245">
    <property type="term" value="P:lipid A biosynthetic process"/>
    <property type="evidence" value="ECO:0007669"/>
    <property type="project" value="UniProtKB-UniRule"/>
</dbReference>
<keyword evidence="14" id="KW-1185">Reference proteome</keyword>
<keyword evidence="10 12" id="KW-0443">Lipid metabolism</keyword>
<proteinExistence type="inferred from homology"/>
<dbReference type="OrthoDB" id="9802746at2"/>
<dbReference type="HOGENOM" id="CLU_046528_1_0_7"/>
<keyword evidence="5 12" id="KW-0444">Lipid biosynthesis</keyword>
<dbReference type="InterPro" id="IPR020568">
    <property type="entry name" value="Ribosomal_Su5_D2-typ_SF"/>
</dbReference>
<dbReference type="HAMAP" id="MF_00388">
    <property type="entry name" value="LpxC"/>
    <property type="match status" value="1"/>
</dbReference>
<dbReference type="STRING" id="526222.Desal_2604"/>
<dbReference type="EC" id="3.5.1.108" evidence="4 12"/>
<dbReference type="KEGG" id="dsa:Desal_2604"/>
<dbReference type="GO" id="GO:0046872">
    <property type="term" value="F:metal ion binding"/>
    <property type="evidence" value="ECO:0007669"/>
    <property type="project" value="UniProtKB-KW"/>
</dbReference>
<dbReference type="eggNOG" id="COG0774">
    <property type="taxonomic scope" value="Bacteria"/>
</dbReference>
<name>C6BYQ2_MARSD</name>
<comment type="catalytic activity">
    <reaction evidence="11 12">
        <text>a UDP-3-O-[(3R)-3-hydroxyacyl]-N-acetyl-alpha-D-glucosamine + H2O = a UDP-3-O-[(3R)-3-hydroxyacyl]-alpha-D-glucosamine + acetate</text>
        <dbReference type="Rhea" id="RHEA:67816"/>
        <dbReference type="ChEBI" id="CHEBI:15377"/>
        <dbReference type="ChEBI" id="CHEBI:30089"/>
        <dbReference type="ChEBI" id="CHEBI:137740"/>
        <dbReference type="ChEBI" id="CHEBI:173225"/>
        <dbReference type="EC" id="3.5.1.108"/>
    </reaction>
</comment>
<dbReference type="Pfam" id="PF03331">
    <property type="entry name" value="LpxC"/>
    <property type="match status" value="1"/>
</dbReference>
<evidence type="ECO:0000256" key="1">
    <source>
        <dbReference type="ARBA" id="ARBA00001947"/>
    </source>
</evidence>
<evidence type="ECO:0000256" key="4">
    <source>
        <dbReference type="ARBA" id="ARBA00012745"/>
    </source>
</evidence>
<dbReference type="SUPFAM" id="SSF54211">
    <property type="entry name" value="Ribosomal protein S5 domain 2-like"/>
    <property type="match status" value="2"/>
</dbReference>
<feature type="binding site" evidence="12">
    <location>
        <position position="234"/>
    </location>
    <ligand>
        <name>Zn(2+)</name>
        <dbReference type="ChEBI" id="CHEBI:29105"/>
    </ligand>
</feature>
<comment type="similarity">
    <text evidence="12">Belongs to the LpxC family.</text>
</comment>
<evidence type="ECO:0000256" key="10">
    <source>
        <dbReference type="ARBA" id="ARBA00023098"/>
    </source>
</evidence>
<feature type="binding site" evidence="12">
    <location>
        <position position="238"/>
    </location>
    <ligand>
        <name>Zn(2+)</name>
        <dbReference type="ChEBI" id="CHEBI:29105"/>
    </ligand>
</feature>
<dbReference type="NCBIfam" id="TIGR00325">
    <property type="entry name" value="lpxC"/>
    <property type="match status" value="1"/>
</dbReference>
<evidence type="ECO:0000313" key="13">
    <source>
        <dbReference type="EMBL" id="ACS80659.1"/>
    </source>
</evidence>
<dbReference type="RefSeq" id="WP_015852475.1">
    <property type="nucleotide sequence ID" value="NC_012881.1"/>
</dbReference>
<dbReference type="UniPathway" id="UPA00359">
    <property type="reaction ID" value="UER00478"/>
</dbReference>
<evidence type="ECO:0000256" key="6">
    <source>
        <dbReference type="ARBA" id="ARBA00022556"/>
    </source>
</evidence>
<keyword evidence="7 12" id="KW-0479">Metal-binding</keyword>
<comment type="function">
    <text evidence="2 12">Catalyzes the hydrolysis of UDP-3-O-myristoyl-N-acetylglucosamine to form UDP-3-O-myristoylglucosamine and acetate, the committed step in lipid A biosynthesis.</text>
</comment>
<dbReference type="EMBL" id="CP001649">
    <property type="protein sequence ID" value="ACS80659.1"/>
    <property type="molecule type" value="Genomic_DNA"/>
</dbReference>
<dbReference type="InterPro" id="IPR015870">
    <property type="entry name" value="UDP-acyl_N-AcGlcN_deAcase_N"/>
</dbReference>
<dbReference type="InterPro" id="IPR011334">
    <property type="entry name" value="UDP-acyl_GlcNac_deAcase_C"/>
</dbReference>
<keyword evidence="6 12" id="KW-0441">Lipid A biosynthesis</keyword>
<dbReference type="GO" id="GO:0016020">
    <property type="term" value="C:membrane"/>
    <property type="evidence" value="ECO:0007669"/>
    <property type="project" value="GOC"/>
</dbReference>
<dbReference type="GO" id="GO:0103117">
    <property type="term" value="F:UDP-3-O-acyl-N-acetylglucosamine deacetylase activity"/>
    <property type="evidence" value="ECO:0007669"/>
    <property type="project" value="UniProtKB-UniRule"/>
</dbReference>
<accession>C6BYQ2</accession>
<protein>
    <recommendedName>
        <fullName evidence="4 12">UDP-3-O-acyl-N-acetylglucosamine deacetylase</fullName>
        <shortName evidence="12">UDP-3-O-acyl-GlcNAc deacetylase</shortName>
        <ecNumber evidence="4 12">3.5.1.108</ecNumber>
    </recommendedName>
    <alternativeName>
        <fullName evidence="12">UDP-3-O-[R-3-hydroxymyristoyl]-N-acetylglucosamine deacetylase</fullName>
    </alternativeName>
</protein>
<dbReference type="Proteomes" id="UP000002601">
    <property type="component" value="Chromosome"/>
</dbReference>
<comment type="cofactor">
    <cofactor evidence="1 12">
        <name>Zn(2+)</name>
        <dbReference type="ChEBI" id="CHEBI:29105"/>
    </cofactor>
</comment>
<dbReference type="Gene3D" id="3.30.230.20">
    <property type="entry name" value="lpxc deacetylase, domain 1"/>
    <property type="match status" value="1"/>
</dbReference>
<keyword evidence="9 12" id="KW-0862">Zinc</keyword>
<evidence type="ECO:0000256" key="7">
    <source>
        <dbReference type="ARBA" id="ARBA00022723"/>
    </source>
</evidence>
<dbReference type="InterPro" id="IPR004463">
    <property type="entry name" value="UDP-acyl_GlcNac_deAcase"/>
</dbReference>
<dbReference type="PANTHER" id="PTHR33694:SF1">
    <property type="entry name" value="UDP-3-O-ACYL-N-ACETYLGLUCOSAMINE DEACETYLASE 1, MITOCHONDRIAL-RELATED"/>
    <property type="match status" value="1"/>
</dbReference>
<evidence type="ECO:0000256" key="2">
    <source>
        <dbReference type="ARBA" id="ARBA00002923"/>
    </source>
</evidence>
<evidence type="ECO:0000256" key="8">
    <source>
        <dbReference type="ARBA" id="ARBA00022801"/>
    </source>
</evidence>
<keyword evidence="8 12" id="KW-0378">Hydrolase</keyword>
<dbReference type="Gene3D" id="3.30.1700.10">
    <property type="entry name" value="lpxc deacetylase, domain 2"/>
    <property type="match status" value="1"/>
</dbReference>
<comment type="pathway">
    <text evidence="3 12">Glycolipid biosynthesis; lipid IV(A) biosynthesis; lipid IV(A) from (3R)-3-hydroxytetradecanoyl-[acyl-carrier-protein] and UDP-N-acetyl-alpha-D-glucosamine: step 2/6.</text>
</comment>
<evidence type="ECO:0000256" key="12">
    <source>
        <dbReference type="HAMAP-Rule" id="MF_00388"/>
    </source>
</evidence>
<feature type="active site" description="Proton donor" evidence="12">
    <location>
        <position position="261"/>
    </location>
</feature>
<evidence type="ECO:0000256" key="9">
    <source>
        <dbReference type="ARBA" id="ARBA00022833"/>
    </source>
</evidence>
<dbReference type="PANTHER" id="PTHR33694">
    <property type="entry name" value="UDP-3-O-ACYL-N-ACETYLGLUCOSAMINE DEACETYLASE 1, MITOCHONDRIAL-RELATED"/>
    <property type="match status" value="1"/>
</dbReference>
<evidence type="ECO:0000256" key="5">
    <source>
        <dbReference type="ARBA" id="ARBA00022516"/>
    </source>
</evidence>
<dbReference type="AlphaFoldDB" id="C6BYQ2"/>